<dbReference type="Gene3D" id="3.30.565.10">
    <property type="entry name" value="Histidine kinase-like ATPase, C-terminal domain"/>
    <property type="match status" value="1"/>
</dbReference>
<keyword evidence="9" id="KW-0812">Transmembrane</keyword>
<keyword evidence="6 12" id="KW-0418">Kinase</keyword>
<keyword evidence="8" id="KW-0902">Two-component regulatory system</keyword>
<keyword evidence="3" id="KW-0597">Phosphoprotein</keyword>
<feature type="domain" description="Signal transduction histidine kinase subgroup 3 dimerisation and phosphoacceptor" evidence="11">
    <location>
        <begin position="204"/>
        <end position="270"/>
    </location>
</feature>
<evidence type="ECO:0000256" key="2">
    <source>
        <dbReference type="ARBA" id="ARBA00012438"/>
    </source>
</evidence>
<feature type="transmembrane region" description="Helical" evidence="9">
    <location>
        <begin position="113"/>
        <end position="129"/>
    </location>
</feature>
<keyword evidence="5" id="KW-0547">Nucleotide-binding</keyword>
<feature type="transmembrane region" description="Helical" evidence="9">
    <location>
        <begin position="41"/>
        <end position="60"/>
    </location>
</feature>
<evidence type="ECO:0000256" key="3">
    <source>
        <dbReference type="ARBA" id="ARBA00022553"/>
    </source>
</evidence>
<dbReference type="GO" id="GO:0016301">
    <property type="term" value="F:kinase activity"/>
    <property type="evidence" value="ECO:0007669"/>
    <property type="project" value="UniProtKB-KW"/>
</dbReference>
<evidence type="ECO:0000256" key="4">
    <source>
        <dbReference type="ARBA" id="ARBA00022679"/>
    </source>
</evidence>
<comment type="caution">
    <text evidence="12">The sequence shown here is derived from an EMBL/GenBank/DDBJ whole genome shotgun (WGS) entry which is preliminary data.</text>
</comment>
<evidence type="ECO:0000256" key="5">
    <source>
        <dbReference type="ARBA" id="ARBA00022741"/>
    </source>
</evidence>
<dbReference type="Pfam" id="PF07730">
    <property type="entry name" value="HisKA_3"/>
    <property type="match status" value="1"/>
</dbReference>
<keyword evidence="13" id="KW-1185">Reference proteome</keyword>
<feature type="domain" description="Histidine kinase/HSP90-like ATPase" evidence="10">
    <location>
        <begin position="316"/>
        <end position="404"/>
    </location>
</feature>
<feature type="transmembrane region" description="Helical" evidence="9">
    <location>
        <begin position="159"/>
        <end position="175"/>
    </location>
</feature>
<dbReference type="EC" id="2.7.13.3" evidence="2"/>
<evidence type="ECO:0000313" key="12">
    <source>
        <dbReference type="EMBL" id="GAA2721221.1"/>
    </source>
</evidence>
<evidence type="ECO:0000256" key="6">
    <source>
        <dbReference type="ARBA" id="ARBA00022777"/>
    </source>
</evidence>
<keyword evidence="4" id="KW-0808">Transferase</keyword>
<evidence type="ECO:0000259" key="11">
    <source>
        <dbReference type="Pfam" id="PF07730"/>
    </source>
</evidence>
<keyword evidence="9" id="KW-1133">Transmembrane helix</keyword>
<dbReference type="EMBL" id="BAAATZ010000003">
    <property type="protein sequence ID" value="GAA2721221.1"/>
    <property type="molecule type" value="Genomic_DNA"/>
</dbReference>
<organism evidence="12 13">
    <name type="scientific">Actinocorallia aurantiaca</name>
    <dbReference type="NCBI Taxonomy" id="46204"/>
    <lineage>
        <taxon>Bacteria</taxon>
        <taxon>Bacillati</taxon>
        <taxon>Actinomycetota</taxon>
        <taxon>Actinomycetes</taxon>
        <taxon>Streptosporangiales</taxon>
        <taxon>Thermomonosporaceae</taxon>
        <taxon>Actinocorallia</taxon>
    </lineage>
</organism>
<accession>A0ABN3TZ15</accession>
<dbReference type="InterPro" id="IPR003594">
    <property type="entry name" value="HATPase_dom"/>
</dbReference>
<dbReference type="InterPro" id="IPR011712">
    <property type="entry name" value="Sig_transdc_His_kin_sub3_dim/P"/>
</dbReference>
<proteinExistence type="predicted"/>
<dbReference type="Gene3D" id="1.20.5.1930">
    <property type="match status" value="1"/>
</dbReference>
<keyword evidence="7" id="KW-0067">ATP-binding</keyword>
<protein>
    <recommendedName>
        <fullName evidence="2">histidine kinase</fullName>
        <ecNumber evidence="2">2.7.13.3</ecNumber>
    </recommendedName>
</protein>
<dbReference type="CDD" id="cd16917">
    <property type="entry name" value="HATPase_UhpB-NarQ-NarX-like"/>
    <property type="match status" value="1"/>
</dbReference>
<dbReference type="PANTHER" id="PTHR24421:SF10">
    <property type="entry name" value="NITRATE_NITRITE SENSOR PROTEIN NARQ"/>
    <property type="match status" value="1"/>
</dbReference>
<evidence type="ECO:0000259" key="10">
    <source>
        <dbReference type="Pfam" id="PF02518"/>
    </source>
</evidence>
<dbReference type="InterPro" id="IPR050482">
    <property type="entry name" value="Sensor_HK_TwoCompSys"/>
</dbReference>
<feature type="transmembrane region" description="Helical" evidence="9">
    <location>
        <begin position="90"/>
        <end position="107"/>
    </location>
</feature>
<dbReference type="PANTHER" id="PTHR24421">
    <property type="entry name" value="NITRATE/NITRITE SENSOR PROTEIN NARX-RELATED"/>
    <property type="match status" value="1"/>
</dbReference>
<dbReference type="SUPFAM" id="SSF55874">
    <property type="entry name" value="ATPase domain of HSP90 chaperone/DNA topoisomerase II/histidine kinase"/>
    <property type="match status" value="1"/>
</dbReference>
<comment type="catalytic activity">
    <reaction evidence="1">
        <text>ATP + protein L-histidine = ADP + protein N-phospho-L-histidine.</text>
        <dbReference type="EC" id="2.7.13.3"/>
    </reaction>
</comment>
<name>A0ABN3TZ15_9ACTN</name>
<dbReference type="InterPro" id="IPR036890">
    <property type="entry name" value="HATPase_C_sf"/>
</dbReference>
<evidence type="ECO:0000256" key="8">
    <source>
        <dbReference type="ARBA" id="ARBA00023012"/>
    </source>
</evidence>
<evidence type="ECO:0000256" key="1">
    <source>
        <dbReference type="ARBA" id="ARBA00000085"/>
    </source>
</evidence>
<dbReference type="Pfam" id="PF02518">
    <property type="entry name" value="HATPase_c"/>
    <property type="match status" value="1"/>
</dbReference>
<evidence type="ECO:0000256" key="9">
    <source>
        <dbReference type="SAM" id="Phobius"/>
    </source>
</evidence>
<reference evidence="12 13" key="1">
    <citation type="journal article" date="2019" name="Int. J. Syst. Evol. Microbiol.">
        <title>The Global Catalogue of Microorganisms (GCM) 10K type strain sequencing project: providing services to taxonomists for standard genome sequencing and annotation.</title>
        <authorList>
            <consortium name="The Broad Institute Genomics Platform"/>
            <consortium name="The Broad Institute Genome Sequencing Center for Infectious Disease"/>
            <person name="Wu L."/>
            <person name="Ma J."/>
        </authorList>
    </citation>
    <scope>NUCLEOTIDE SEQUENCE [LARGE SCALE GENOMIC DNA]</scope>
    <source>
        <strain evidence="12 13">JCM 8201</strain>
    </source>
</reference>
<evidence type="ECO:0000256" key="7">
    <source>
        <dbReference type="ARBA" id="ARBA00022840"/>
    </source>
</evidence>
<keyword evidence="9" id="KW-0472">Membrane</keyword>
<sequence length="409" mass="43731">MGAVHLAASYDRCRRAVTAALATGACDPPERRRLRFGIDQALIVDTLLAFALFLITGNNATDGRNHTDIVPLAALLSTAPLVLRHQWPLVAWRAVLAGTLFAVLTVPDHRPEAAWGPGIALILCLYTAAVRSDAETTFGVWLVTVAMAFPLTWAWSPTVIAWFAASVSLLLGYNVRARRQAQHSLAAEEARSAEEKAKRGVLEERARIARELHDVVAHHMSVIAIQAEAAPYLERDLPEPITAAFAEIRGTALDALRETRRMLGVLRSEDETGETAPQPDLSVLDELVATARGTGLRVDVDVSGERRQPSPAVGLSAYRIIQEALSNAMRHAPGAAVRVELAYLDEALRIRVLNGPPEGRPAFPDGDGGGHGLVGMRERTSMLGGGLSAAPTPEGGFAVMATLPWGGSA</sequence>
<evidence type="ECO:0000313" key="13">
    <source>
        <dbReference type="Proteomes" id="UP001501842"/>
    </source>
</evidence>
<dbReference type="Proteomes" id="UP001501842">
    <property type="component" value="Unassembled WGS sequence"/>
</dbReference>
<gene>
    <name evidence="12" type="ORF">GCM10010439_10980</name>
</gene>